<evidence type="ECO:0000259" key="6">
    <source>
        <dbReference type="PROSITE" id="PS51898"/>
    </source>
</evidence>
<dbReference type="CDD" id="cd01189">
    <property type="entry name" value="INT_ICEBs1_C_like"/>
    <property type="match status" value="1"/>
</dbReference>
<dbReference type="GO" id="GO:0015074">
    <property type="term" value="P:DNA integration"/>
    <property type="evidence" value="ECO:0007669"/>
    <property type="project" value="UniProtKB-KW"/>
</dbReference>
<keyword evidence="2" id="KW-0229">DNA integration</keyword>
<name>A0A1T2XCE4_9BACL</name>
<protein>
    <submittedName>
        <fullName evidence="8">Site-specific integrase</fullName>
    </submittedName>
</protein>
<dbReference type="PANTHER" id="PTHR30349">
    <property type="entry name" value="PHAGE INTEGRASE-RELATED"/>
    <property type="match status" value="1"/>
</dbReference>
<evidence type="ECO:0000256" key="1">
    <source>
        <dbReference type="ARBA" id="ARBA00008857"/>
    </source>
</evidence>
<dbReference type="InterPro" id="IPR010998">
    <property type="entry name" value="Integrase_recombinase_N"/>
</dbReference>
<sequence>MASYQKRGKNSYLLVVEAGYNPDGSRIKKTKTIRIDDSLLKTQKKINNYLDEELIKFKIEVETGNYISLEKMSFKAFVEEWRTKFVEKDLEATTIENYNFQVKRHILPYFGHMSLDKIKTMHIVNYMQKLSEEGSRLDGGTLGQASLVYNYRVLKSIFTKAVNWKVIPKNPMEGVSKPKETTKEMEVYSEEEVELLLKLLEKENAKFRILIILALTTGMRRGELLGLEEKHIDLDNEIIHIKQSIPKFVNREAVIKSPKTKGSVRKVVIPSSIIDELRTYISELKKQRLKSEEPWLGGDHFFLFSQPNGKPIYPKTLGEMWRSFHKRNPKLKYIRFHDLRHTAATLLINKGVHAKIISNRLGHSKITTTMNVYGHVIESADRSAAEKLNAIFQDNSKSSRTEAN</sequence>
<dbReference type="InterPro" id="IPR044068">
    <property type="entry name" value="CB"/>
</dbReference>
<dbReference type="GO" id="GO:0006310">
    <property type="term" value="P:DNA recombination"/>
    <property type="evidence" value="ECO:0007669"/>
    <property type="project" value="UniProtKB-KW"/>
</dbReference>
<keyword evidence="3 5" id="KW-0238">DNA-binding</keyword>
<evidence type="ECO:0000313" key="9">
    <source>
        <dbReference type="Proteomes" id="UP000190188"/>
    </source>
</evidence>
<gene>
    <name evidence="8" type="ORF">BVG16_13365</name>
</gene>
<evidence type="ECO:0000256" key="4">
    <source>
        <dbReference type="ARBA" id="ARBA00023172"/>
    </source>
</evidence>
<dbReference type="InterPro" id="IPR050090">
    <property type="entry name" value="Tyrosine_recombinase_XerCD"/>
</dbReference>
<accession>A0A1T2XCE4</accession>
<dbReference type="PROSITE" id="PS51898">
    <property type="entry name" value="TYR_RECOMBINASE"/>
    <property type="match status" value="1"/>
</dbReference>
<dbReference type="OrthoDB" id="9803188at2"/>
<organism evidence="8 9">
    <name type="scientific">Paenibacillus selenitireducens</name>
    <dbReference type="NCBI Taxonomy" id="1324314"/>
    <lineage>
        <taxon>Bacteria</taxon>
        <taxon>Bacillati</taxon>
        <taxon>Bacillota</taxon>
        <taxon>Bacilli</taxon>
        <taxon>Bacillales</taxon>
        <taxon>Paenibacillaceae</taxon>
        <taxon>Paenibacillus</taxon>
    </lineage>
</organism>
<evidence type="ECO:0000313" key="8">
    <source>
        <dbReference type="EMBL" id="OPA77442.1"/>
    </source>
</evidence>
<comment type="similarity">
    <text evidence="1">Belongs to the 'phage' integrase family.</text>
</comment>
<dbReference type="EMBL" id="MSZX01000005">
    <property type="protein sequence ID" value="OPA77442.1"/>
    <property type="molecule type" value="Genomic_DNA"/>
</dbReference>
<dbReference type="RefSeq" id="WP_078499183.1">
    <property type="nucleotide sequence ID" value="NZ_MSZX01000005.1"/>
</dbReference>
<dbReference type="InterPro" id="IPR013762">
    <property type="entry name" value="Integrase-like_cat_sf"/>
</dbReference>
<proteinExistence type="inferred from homology"/>
<evidence type="ECO:0000256" key="2">
    <source>
        <dbReference type="ARBA" id="ARBA00022908"/>
    </source>
</evidence>
<feature type="domain" description="Tyr recombinase" evidence="6">
    <location>
        <begin position="183"/>
        <end position="386"/>
    </location>
</feature>
<evidence type="ECO:0000259" key="7">
    <source>
        <dbReference type="PROSITE" id="PS51900"/>
    </source>
</evidence>
<dbReference type="Pfam" id="PF00589">
    <property type="entry name" value="Phage_integrase"/>
    <property type="match status" value="1"/>
</dbReference>
<reference evidence="8 9" key="1">
    <citation type="submission" date="2017-01" db="EMBL/GenBank/DDBJ databases">
        <title>Genome analysis of Paenibacillus selenitrireducens ES3-24.</title>
        <authorList>
            <person name="Xu D."/>
            <person name="Yao R."/>
            <person name="Zheng S."/>
        </authorList>
    </citation>
    <scope>NUCLEOTIDE SEQUENCE [LARGE SCALE GENOMIC DNA]</scope>
    <source>
        <strain evidence="8 9">ES3-24</strain>
    </source>
</reference>
<feature type="domain" description="Core-binding (CB)" evidence="7">
    <location>
        <begin position="72"/>
        <end position="162"/>
    </location>
</feature>
<comment type="caution">
    <text evidence="8">The sequence shown here is derived from an EMBL/GenBank/DDBJ whole genome shotgun (WGS) entry which is preliminary data.</text>
</comment>
<dbReference type="SUPFAM" id="SSF56349">
    <property type="entry name" value="DNA breaking-rejoining enzymes"/>
    <property type="match status" value="1"/>
</dbReference>
<dbReference type="PROSITE" id="PS51900">
    <property type="entry name" value="CB"/>
    <property type="match status" value="1"/>
</dbReference>
<dbReference type="Pfam" id="PF14659">
    <property type="entry name" value="Phage_int_SAM_3"/>
    <property type="match status" value="1"/>
</dbReference>
<dbReference type="InterPro" id="IPR004107">
    <property type="entry name" value="Integrase_SAM-like_N"/>
</dbReference>
<dbReference type="InterPro" id="IPR011010">
    <property type="entry name" value="DNA_brk_join_enz"/>
</dbReference>
<dbReference type="Gene3D" id="1.10.443.10">
    <property type="entry name" value="Intergrase catalytic core"/>
    <property type="match status" value="1"/>
</dbReference>
<dbReference type="AlphaFoldDB" id="A0A1T2XCE4"/>
<evidence type="ECO:0000256" key="3">
    <source>
        <dbReference type="ARBA" id="ARBA00023125"/>
    </source>
</evidence>
<dbReference type="STRING" id="1324314.BVG16_13365"/>
<dbReference type="GO" id="GO:0003677">
    <property type="term" value="F:DNA binding"/>
    <property type="evidence" value="ECO:0007669"/>
    <property type="project" value="UniProtKB-UniRule"/>
</dbReference>
<dbReference type="Gene3D" id="1.10.150.130">
    <property type="match status" value="1"/>
</dbReference>
<dbReference type="PANTHER" id="PTHR30349:SF64">
    <property type="entry name" value="PROPHAGE INTEGRASE INTD-RELATED"/>
    <property type="match status" value="1"/>
</dbReference>
<keyword evidence="9" id="KW-1185">Reference proteome</keyword>
<evidence type="ECO:0000256" key="5">
    <source>
        <dbReference type="PROSITE-ProRule" id="PRU01248"/>
    </source>
</evidence>
<keyword evidence="4" id="KW-0233">DNA recombination</keyword>
<dbReference type="InterPro" id="IPR002104">
    <property type="entry name" value="Integrase_catalytic"/>
</dbReference>
<dbReference type="Proteomes" id="UP000190188">
    <property type="component" value="Unassembled WGS sequence"/>
</dbReference>